<dbReference type="Proteomes" id="UP000272051">
    <property type="component" value="Unassembled WGS sequence"/>
</dbReference>
<evidence type="ECO:0000259" key="1">
    <source>
        <dbReference type="SMART" id="SM00966"/>
    </source>
</evidence>
<evidence type="ECO:0000313" key="2">
    <source>
        <dbReference type="EMBL" id="RLE49424.1"/>
    </source>
</evidence>
<reference evidence="4 5" key="1">
    <citation type="submission" date="2018-06" db="EMBL/GenBank/DDBJ databases">
        <title>Extensive metabolic versatility and redundancy in microbially diverse, dynamic hydrothermal sediments.</title>
        <authorList>
            <person name="Dombrowski N."/>
            <person name="Teske A."/>
            <person name="Baker B.J."/>
        </authorList>
    </citation>
    <scope>NUCLEOTIDE SEQUENCE [LARGE SCALE GENOMIC DNA]</scope>
    <source>
        <strain evidence="3">B34_G17</strain>
        <strain evidence="2">B66_G16</strain>
    </source>
</reference>
<dbReference type="InterPro" id="IPR037914">
    <property type="entry name" value="SpoVT-AbrB_sf"/>
</dbReference>
<dbReference type="Proteomes" id="UP000278475">
    <property type="component" value="Unassembled WGS sequence"/>
</dbReference>
<evidence type="ECO:0000313" key="5">
    <source>
        <dbReference type="Proteomes" id="UP000278475"/>
    </source>
</evidence>
<name>A0A497F206_9CREN</name>
<feature type="domain" description="SpoVT-AbrB" evidence="1">
    <location>
        <begin position="14"/>
        <end position="60"/>
    </location>
</feature>
<dbReference type="SUPFAM" id="SSF89447">
    <property type="entry name" value="AbrB/MazE/MraZ-like"/>
    <property type="match status" value="1"/>
</dbReference>
<dbReference type="AlphaFoldDB" id="A0A497F206"/>
<evidence type="ECO:0000313" key="3">
    <source>
        <dbReference type="EMBL" id="RLE53525.1"/>
    </source>
</evidence>
<sequence>MTEIMKGKHIYGIVTVGERGQIVIPKEAREHFNIKPGDKLLVVGDINKGIGIIKADVLKELALKILEVLGEESK</sequence>
<dbReference type="EMBL" id="QMQV01000036">
    <property type="protein sequence ID" value="RLE49424.1"/>
    <property type="molecule type" value="Genomic_DNA"/>
</dbReference>
<evidence type="ECO:0000313" key="4">
    <source>
        <dbReference type="Proteomes" id="UP000272051"/>
    </source>
</evidence>
<accession>A0A497F206</accession>
<dbReference type="InterPro" id="IPR007159">
    <property type="entry name" value="SpoVT-AbrB_dom"/>
</dbReference>
<dbReference type="Pfam" id="PF04014">
    <property type="entry name" value="MazE_antitoxin"/>
    <property type="match status" value="1"/>
</dbReference>
<gene>
    <name evidence="2" type="ORF">DRJ31_05015</name>
    <name evidence="3" type="ORF">DRJ33_00825</name>
</gene>
<dbReference type="SMART" id="SM00966">
    <property type="entry name" value="SpoVT_AbrB"/>
    <property type="match status" value="1"/>
</dbReference>
<protein>
    <submittedName>
        <fullName evidence="3">AbrB family transcriptional regulator</fullName>
    </submittedName>
</protein>
<dbReference type="EMBL" id="QMQX01000008">
    <property type="protein sequence ID" value="RLE53525.1"/>
    <property type="molecule type" value="Genomic_DNA"/>
</dbReference>
<dbReference type="Gene3D" id="2.10.260.10">
    <property type="match status" value="1"/>
</dbReference>
<dbReference type="NCBIfam" id="TIGR01439">
    <property type="entry name" value="lp_hng_hel_AbrB"/>
    <property type="match status" value="1"/>
</dbReference>
<dbReference type="GO" id="GO:0003677">
    <property type="term" value="F:DNA binding"/>
    <property type="evidence" value="ECO:0007669"/>
    <property type="project" value="InterPro"/>
</dbReference>
<organism evidence="3 4">
    <name type="scientific">Thermoproteota archaeon</name>
    <dbReference type="NCBI Taxonomy" id="2056631"/>
    <lineage>
        <taxon>Archaea</taxon>
        <taxon>Thermoproteota</taxon>
    </lineage>
</organism>
<proteinExistence type="predicted"/>
<comment type="caution">
    <text evidence="3">The sequence shown here is derived from an EMBL/GenBank/DDBJ whole genome shotgun (WGS) entry which is preliminary data.</text>
</comment>